<protein>
    <recommendedName>
        <fullName evidence="2">Acyltransferase 3 domain-containing protein</fullName>
    </recommendedName>
</protein>
<dbReference type="EMBL" id="NIPX01000050">
    <property type="protein sequence ID" value="OWJ81041.1"/>
    <property type="molecule type" value="Genomic_DNA"/>
</dbReference>
<evidence type="ECO:0000313" key="3">
    <source>
        <dbReference type="EMBL" id="OWJ81041.1"/>
    </source>
</evidence>
<dbReference type="OrthoDB" id="7861270at2"/>
<evidence type="ECO:0000313" key="4">
    <source>
        <dbReference type="Proteomes" id="UP000196640"/>
    </source>
</evidence>
<keyword evidence="1" id="KW-1133">Transmembrane helix</keyword>
<reference evidence="3 4" key="1">
    <citation type="submission" date="2016-11" db="EMBL/GenBank/DDBJ databases">
        <title>Comparison of Traditional DNA-DNA Hybridization with In Silico Genomic Analysis.</title>
        <authorList>
            <person name="Nicholson A.C."/>
            <person name="Sammons S."/>
            <person name="Humrighouse B.W."/>
            <person name="Graziano J."/>
            <person name="Lasker B."/>
            <person name="Whitney A.M."/>
            <person name="Mcquiston J.R."/>
        </authorList>
    </citation>
    <scope>NUCLEOTIDE SEQUENCE [LARGE SCALE GENOMIC DNA]</scope>
    <source>
        <strain evidence="3 4">H2381</strain>
    </source>
</reference>
<dbReference type="GO" id="GO:0016747">
    <property type="term" value="F:acyltransferase activity, transferring groups other than amino-acyl groups"/>
    <property type="evidence" value="ECO:0007669"/>
    <property type="project" value="InterPro"/>
</dbReference>
<feature type="transmembrane region" description="Helical" evidence="1">
    <location>
        <begin position="27"/>
        <end position="44"/>
    </location>
</feature>
<keyword evidence="1" id="KW-0812">Transmembrane</keyword>
<name>A0A212AHR8_9RHOB</name>
<dbReference type="Pfam" id="PF01757">
    <property type="entry name" value="Acyl_transf_3"/>
    <property type="match status" value="1"/>
</dbReference>
<sequence length="320" mass="35126">MTTPVTAQAPVIFEGRGPRISLGYNPTVDYIRFLAALVIVQFHAHAPLNIIGQGAVGFFILAMIWFTLNGLQRRKEPVGAAIAMRSRRLLYPFLVWGALQVIAKISQSVMTGGDLIEELLAWHPPVGSFGQLWFLPWALVVSSALILLAQKTTFAISGWRPLLFWLVVFALATIACLEVWSWQELPLILRLSVLYLPSVGVGMLLFAVRNSGWILIFVTAIICLFGLVLRAAGMDGTQQLILAPPIMVLSLMVRTPEFGWTRKLGQLSMDIYLVHILMLSVAGAILGIATHTFAGGIMICLLSLGAALVMQLPQIGKWLR</sequence>
<dbReference type="Proteomes" id="UP000196640">
    <property type="component" value="Unassembled WGS sequence"/>
</dbReference>
<dbReference type="InterPro" id="IPR002656">
    <property type="entry name" value="Acyl_transf_3_dom"/>
</dbReference>
<proteinExistence type="predicted"/>
<feature type="transmembrane region" description="Helical" evidence="1">
    <location>
        <begin position="213"/>
        <end position="232"/>
    </location>
</feature>
<gene>
    <name evidence="3" type="ORF">CDV52_19910</name>
</gene>
<feature type="transmembrane region" description="Helical" evidence="1">
    <location>
        <begin position="267"/>
        <end position="287"/>
    </location>
</feature>
<keyword evidence="1" id="KW-0472">Membrane</keyword>
<dbReference type="AlphaFoldDB" id="A0A212AHR8"/>
<feature type="transmembrane region" description="Helical" evidence="1">
    <location>
        <begin position="130"/>
        <end position="150"/>
    </location>
</feature>
<feature type="transmembrane region" description="Helical" evidence="1">
    <location>
        <begin position="293"/>
        <end position="312"/>
    </location>
</feature>
<evidence type="ECO:0000259" key="2">
    <source>
        <dbReference type="Pfam" id="PF01757"/>
    </source>
</evidence>
<feature type="domain" description="Acyltransferase 3" evidence="2">
    <location>
        <begin position="27"/>
        <end position="309"/>
    </location>
</feature>
<feature type="transmembrane region" description="Helical" evidence="1">
    <location>
        <begin position="50"/>
        <end position="68"/>
    </location>
</feature>
<feature type="transmembrane region" description="Helical" evidence="1">
    <location>
        <begin position="162"/>
        <end position="181"/>
    </location>
</feature>
<evidence type="ECO:0000256" key="1">
    <source>
        <dbReference type="SAM" id="Phobius"/>
    </source>
</evidence>
<feature type="transmembrane region" description="Helical" evidence="1">
    <location>
        <begin position="89"/>
        <end position="110"/>
    </location>
</feature>
<feature type="transmembrane region" description="Helical" evidence="1">
    <location>
        <begin position="187"/>
        <end position="206"/>
    </location>
</feature>
<comment type="caution">
    <text evidence="3">The sequence shown here is derived from an EMBL/GenBank/DDBJ whole genome shotgun (WGS) entry which is preliminary data.</text>
</comment>
<dbReference type="RefSeq" id="WP_088234114.1">
    <property type="nucleotide sequence ID" value="NZ_NIPX01000050.1"/>
</dbReference>
<organism evidence="3 4">
    <name type="scientific">Haematobacter missouriensis</name>
    <dbReference type="NCBI Taxonomy" id="366616"/>
    <lineage>
        <taxon>Bacteria</taxon>
        <taxon>Pseudomonadati</taxon>
        <taxon>Pseudomonadota</taxon>
        <taxon>Alphaproteobacteria</taxon>
        <taxon>Rhodobacterales</taxon>
        <taxon>Paracoccaceae</taxon>
        <taxon>Haematobacter</taxon>
    </lineage>
</organism>
<accession>A0A212AHR8</accession>